<dbReference type="InterPro" id="IPR017900">
    <property type="entry name" value="4Fe4S_Fe_S_CS"/>
</dbReference>
<dbReference type="InterPro" id="IPR050157">
    <property type="entry name" value="PSI_iron-sulfur_center"/>
</dbReference>
<keyword evidence="7" id="KW-0411">Iron-sulfur</keyword>
<keyword evidence="12" id="KW-1185">Reference proteome</keyword>
<accession>A0A0B7MID7</accession>
<gene>
    <name evidence="11" type="ORF">SSCH_600009</name>
</gene>
<evidence type="ECO:0000256" key="5">
    <source>
        <dbReference type="ARBA" id="ARBA00022737"/>
    </source>
</evidence>
<evidence type="ECO:0000256" key="1">
    <source>
        <dbReference type="ARBA" id="ARBA00003532"/>
    </source>
</evidence>
<dbReference type="PROSITE" id="PS51085">
    <property type="entry name" value="2FE2S_FER_2"/>
    <property type="match status" value="1"/>
</dbReference>
<dbReference type="Pfam" id="PF22117">
    <property type="entry name" value="Fer4_Nqo3"/>
    <property type="match status" value="1"/>
</dbReference>
<evidence type="ECO:0000256" key="6">
    <source>
        <dbReference type="ARBA" id="ARBA00023004"/>
    </source>
</evidence>
<dbReference type="PROSITE" id="PS51839">
    <property type="entry name" value="4FE4S_HC3"/>
    <property type="match status" value="1"/>
</dbReference>
<evidence type="ECO:0000259" key="8">
    <source>
        <dbReference type="PROSITE" id="PS51085"/>
    </source>
</evidence>
<sequence>MSSKVKITIDGQQYQVPAGEKLLWAALDCGIYIPHLCGNREEERPEASCRLCFVEIEGIPDPVTACTQEVIEGMVVQTRTPRVDRLVGTAFELLLSNHKMRCGKCPQNRRCELQKIARERKLKLRLTRLRPLLTEEQYQPIDDSPDSFIYDSNRCVLCGRCIWVDHKVVKVGAIGFIRRGIDRKMSTFGDRPLSESPCTQCGECVKVCPVGALGF</sequence>
<evidence type="ECO:0000256" key="7">
    <source>
        <dbReference type="ARBA" id="ARBA00023014"/>
    </source>
</evidence>
<name>A0A0B7MID7_9FIRM</name>
<dbReference type="PANTHER" id="PTHR24960">
    <property type="entry name" value="PHOTOSYSTEM I IRON-SULFUR CENTER-RELATED"/>
    <property type="match status" value="1"/>
</dbReference>
<dbReference type="InterPro" id="IPR036010">
    <property type="entry name" value="2Fe-2S_ferredoxin-like_sf"/>
</dbReference>
<keyword evidence="4" id="KW-0479">Metal-binding</keyword>
<feature type="domain" description="2Fe-2S ferredoxin-type" evidence="8">
    <location>
        <begin position="3"/>
        <end position="82"/>
    </location>
</feature>
<dbReference type="SUPFAM" id="SSF54292">
    <property type="entry name" value="2Fe-2S ferredoxin-like"/>
    <property type="match status" value="1"/>
</dbReference>
<dbReference type="Pfam" id="PF10588">
    <property type="entry name" value="NADH-G_4Fe-4S_3"/>
    <property type="match status" value="1"/>
</dbReference>
<evidence type="ECO:0000313" key="11">
    <source>
        <dbReference type="EMBL" id="CEO89790.1"/>
    </source>
</evidence>
<evidence type="ECO:0000256" key="2">
    <source>
        <dbReference type="ARBA" id="ARBA00013529"/>
    </source>
</evidence>
<dbReference type="InterPro" id="IPR054351">
    <property type="entry name" value="NADH_UbQ_OxRdtase_ferredoxin"/>
</dbReference>
<organism evidence="11 12">
    <name type="scientific">Syntrophaceticus schinkii</name>
    <dbReference type="NCBI Taxonomy" id="499207"/>
    <lineage>
        <taxon>Bacteria</taxon>
        <taxon>Bacillati</taxon>
        <taxon>Bacillota</taxon>
        <taxon>Clostridia</taxon>
        <taxon>Thermoanaerobacterales</taxon>
        <taxon>Thermoanaerobacterales Family III. Incertae Sedis</taxon>
        <taxon>Syntrophaceticus</taxon>
    </lineage>
</organism>
<dbReference type="InterPro" id="IPR017896">
    <property type="entry name" value="4Fe4S_Fe-S-bd"/>
</dbReference>
<proteinExistence type="predicted"/>
<dbReference type="GO" id="GO:0046872">
    <property type="term" value="F:metal ion binding"/>
    <property type="evidence" value="ECO:0007669"/>
    <property type="project" value="UniProtKB-KW"/>
</dbReference>
<feature type="domain" description="4Fe-4S ferredoxin-type" evidence="9">
    <location>
        <begin position="189"/>
        <end position="215"/>
    </location>
</feature>
<keyword evidence="5" id="KW-0677">Repeat</keyword>
<dbReference type="GO" id="GO:0016491">
    <property type="term" value="F:oxidoreductase activity"/>
    <property type="evidence" value="ECO:0007669"/>
    <property type="project" value="InterPro"/>
</dbReference>
<dbReference type="OrthoDB" id="9805142at2"/>
<dbReference type="InterPro" id="IPR019574">
    <property type="entry name" value="NADH_UbQ_OxRdtase_Gsu_4Fe4S-bd"/>
</dbReference>
<dbReference type="CDD" id="cd00207">
    <property type="entry name" value="fer2"/>
    <property type="match status" value="1"/>
</dbReference>
<protein>
    <recommendedName>
        <fullName evidence="2">Ferredoxin</fullName>
    </recommendedName>
</protein>
<dbReference type="RefSeq" id="WP_044665670.1">
    <property type="nucleotide sequence ID" value="NZ_CDRZ01000259.1"/>
</dbReference>
<feature type="domain" description="4Fe-4S His(Cys)3-ligated-type" evidence="10">
    <location>
        <begin position="82"/>
        <end position="121"/>
    </location>
</feature>
<evidence type="ECO:0000256" key="4">
    <source>
        <dbReference type="ARBA" id="ARBA00022723"/>
    </source>
</evidence>
<dbReference type="PROSITE" id="PS51379">
    <property type="entry name" value="4FE4S_FER_2"/>
    <property type="match status" value="1"/>
</dbReference>
<evidence type="ECO:0000256" key="3">
    <source>
        <dbReference type="ARBA" id="ARBA00022485"/>
    </source>
</evidence>
<dbReference type="PROSITE" id="PS00198">
    <property type="entry name" value="4FE4S_FER_1"/>
    <property type="match status" value="1"/>
</dbReference>
<keyword evidence="3" id="KW-0004">4Fe-4S</keyword>
<dbReference type="Proteomes" id="UP000046155">
    <property type="component" value="Unassembled WGS sequence"/>
</dbReference>
<dbReference type="Gene3D" id="3.30.70.20">
    <property type="match status" value="1"/>
</dbReference>
<keyword evidence="6" id="KW-0408">Iron</keyword>
<dbReference type="Gene3D" id="3.10.20.740">
    <property type="match status" value="1"/>
</dbReference>
<dbReference type="Pfam" id="PF13510">
    <property type="entry name" value="Fer2_4"/>
    <property type="match status" value="1"/>
</dbReference>
<dbReference type="InterPro" id="IPR001041">
    <property type="entry name" value="2Fe-2S_ferredoxin-type"/>
</dbReference>
<evidence type="ECO:0000313" key="12">
    <source>
        <dbReference type="Proteomes" id="UP000046155"/>
    </source>
</evidence>
<dbReference type="FunFam" id="3.30.70.20:FF:000035">
    <property type="entry name" value="Iron hydrogenase 1"/>
    <property type="match status" value="1"/>
</dbReference>
<comment type="function">
    <text evidence="1">Ferredoxins are iron-sulfur proteins that transfer electrons in a wide variety of metabolic reactions.</text>
</comment>
<dbReference type="SUPFAM" id="SSF54862">
    <property type="entry name" value="4Fe-4S ferredoxins"/>
    <property type="match status" value="1"/>
</dbReference>
<dbReference type="AlphaFoldDB" id="A0A0B7MID7"/>
<evidence type="ECO:0000259" key="10">
    <source>
        <dbReference type="PROSITE" id="PS51839"/>
    </source>
</evidence>
<dbReference type="EMBL" id="CDRZ01000259">
    <property type="protein sequence ID" value="CEO89790.1"/>
    <property type="molecule type" value="Genomic_DNA"/>
</dbReference>
<reference evidence="12" key="1">
    <citation type="submission" date="2015-01" db="EMBL/GenBank/DDBJ databases">
        <authorList>
            <person name="Manzoor Shahid"/>
            <person name="Zubair Saima"/>
        </authorList>
    </citation>
    <scope>NUCLEOTIDE SEQUENCE [LARGE SCALE GENOMIC DNA]</scope>
    <source>
        <strain evidence="12">Sp3</strain>
    </source>
</reference>
<dbReference type="GO" id="GO:0051539">
    <property type="term" value="F:4 iron, 4 sulfur cluster binding"/>
    <property type="evidence" value="ECO:0007669"/>
    <property type="project" value="UniProtKB-KW"/>
</dbReference>
<dbReference type="PANTHER" id="PTHR24960:SF84">
    <property type="entry name" value="HYDROGENASE SUBUNIT"/>
    <property type="match status" value="1"/>
</dbReference>
<evidence type="ECO:0000259" key="9">
    <source>
        <dbReference type="PROSITE" id="PS51379"/>
    </source>
</evidence>